<dbReference type="SUPFAM" id="SSF56801">
    <property type="entry name" value="Acetyl-CoA synthetase-like"/>
    <property type="match status" value="3"/>
</dbReference>
<dbReference type="PROSITE" id="PS00455">
    <property type="entry name" value="AMP_BINDING"/>
    <property type="match status" value="3"/>
</dbReference>
<dbReference type="Pfam" id="PF00975">
    <property type="entry name" value="Thioesterase"/>
    <property type="match status" value="1"/>
</dbReference>
<protein>
    <recommendedName>
        <fullName evidence="5">Carrier domain-containing protein</fullName>
    </recommendedName>
</protein>
<dbReference type="FunFam" id="3.40.50.980:FF:000001">
    <property type="entry name" value="Non-ribosomal peptide synthetase"/>
    <property type="match status" value="3"/>
</dbReference>
<gene>
    <name evidence="6" type="ORF">MNVI_15720</name>
</gene>
<feature type="domain" description="Carrier" evidence="5">
    <location>
        <begin position="3050"/>
        <end position="3125"/>
    </location>
</feature>
<dbReference type="InterPro" id="IPR001242">
    <property type="entry name" value="Condensation_dom"/>
</dbReference>
<dbReference type="Pfam" id="PF00501">
    <property type="entry name" value="AMP-binding"/>
    <property type="match status" value="3"/>
</dbReference>
<dbReference type="InterPro" id="IPR042099">
    <property type="entry name" value="ANL_N_sf"/>
</dbReference>
<dbReference type="InterPro" id="IPR025110">
    <property type="entry name" value="AMP-bd_C"/>
</dbReference>
<dbReference type="NCBIfam" id="TIGR01733">
    <property type="entry name" value="AA-adenyl-dom"/>
    <property type="match status" value="3"/>
</dbReference>
<dbReference type="Gene3D" id="1.10.1200.10">
    <property type="entry name" value="ACP-like"/>
    <property type="match status" value="2"/>
</dbReference>
<dbReference type="SUPFAM" id="SSF52777">
    <property type="entry name" value="CoA-dependent acyltransferases"/>
    <property type="match status" value="6"/>
</dbReference>
<dbReference type="SMART" id="SM01294">
    <property type="entry name" value="PKS_PP_betabranch"/>
    <property type="match status" value="1"/>
</dbReference>
<dbReference type="UniPathway" id="UPA00011"/>
<dbReference type="FunFam" id="3.30.559.10:FF:000012">
    <property type="entry name" value="Non-ribosomal peptide synthetase"/>
    <property type="match status" value="2"/>
</dbReference>
<dbReference type="EMBL" id="AP022583">
    <property type="protein sequence ID" value="BBY06254.1"/>
    <property type="molecule type" value="Genomic_DNA"/>
</dbReference>
<evidence type="ECO:0000259" key="5">
    <source>
        <dbReference type="PROSITE" id="PS50075"/>
    </source>
</evidence>
<dbReference type="PANTHER" id="PTHR45527">
    <property type="entry name" value="NONRIBOSOMAL PEPTIDE SYNTHETASE"/>
    <property type="match status" value="1"/>
</dbReference>
<dbReference type="GO" id="GO:0043041">
    <property type="term" value="P:amino acid activation for nonribosomal peptide biosynthetic process"/>
    <property type="evidence" value="ECO:0007669"/>
    <property type="project" value="TreeGrafter"/>
</dbReference>
<dbReference type="InterPro" id="IPR010071">
    <property type="entry name" value="AA_adenyl_dom"/>
</dbReference>
<dbReference type="PANTHER" id="PTHR45527:SF1">
    <property type="entry name" value="FATTY ACID SYNTHASE"/>
    <property type="match status" value="1"/>
</dbReference>
<evidence type="ECO:0000256" key="4">
    <source>
        <dbReference type="ARBA" id="ARBA00022553"/>
    </source>
</evidence>
<keyword evidence="3" id="KW-0596">Phosphopantetheine</keyword>
<sequence length="3389" mass="366060">MLPLTPLQQGLLFHTSTTPASGDDIYAVQLAITITGPLDPHRLRDALHTVITRHPNLVARFSDQFDEPVQIIPAQPQTPWQYLQLDGVDIDEQINQLCAAERAEVYHLSDQPAFRAALIRTAPDEHRLILTNHHIVLDGWSMPILLRELFTAYYGQHLPAPTPYRRFITWLTQRDHNAARQAWQHALHNFDTPTLVGPAQRLGLGAKSVAAVNVPEHITRAVSELARRHQVTVNTVLQAAWAQLLMWLTGQHDVAFGTAVSGRPADLPGADSMVGLLINTVPVRARITPTTTPADLLDQLQGTHNHTLDHQHLPLPEIHRLTGHDRLFDSVFAYENYPVDAAALSGVDGLAVTDITSREYNHYPLGVLALPGREIGVRIEYDTEVFDAASIEQLMERFKRVLAAITADPTRPLSSIDLLDEAEHARLDEVGNRAALTRPATAVSIPEAFAAQAARTPEAVALTCGQHACTYRELDEVSNWFAHLLADHGVGRGQRVALLLPRSPGATMAMLAVLKTGAAYLAIDPTLPDARIDFLLTDAAPIAAITTTELRPRLDGHELPVIDIDDPRIPTYPGTALPGPAPEDIAYLIYTSGTTGIPKGVAVAHHNVTQLLTVLGGYLPVDGVWAQCHTYGFDTSVWETFGPLLGGGQVVVVPDDVVRSPEQLHDVLVAEHVDVLTQTPSAVGALSPEGLESTALVVAGEACPAEVVDRWAPGRVMINAYGPTETTMVVLLSAPLTPGSGAPPIGAPAPGAALFVLDGWLRPVAAGVVGELYVSGAGVTYGYVRRAGLTASRFVACPFGGDGTRMYRTGDLVRWRADGQLDYLGRADEQVKIRGYRIELGEIQTTLAALDGVRQAAVIAREDRPGHKRLVGYITGSADPAAVRAQLAERLPGYMVPAAIVALDALPLTVNGKLDTRALPAPEYADTAGYRAPTNAVEELLAGIYAQLLGIDRVGVDDSFFELGGDSISAMRLIAAINTALDTNLVVRTVFEAPTVAQLALRIGGAAGRVEPLTPVERPAVVPLSFAQQRLWFIDQLQGPSPIYNIAVALQLHGTLDADALGQALADVVARHESLRTLFPTLKGTPQQLVIPVESADFGWDVVDATGWSQNQLREGIETTTRQPFDLATEIPLRARLFKVSDDDHVLAAVVHHIAADGWSIAPLVRDLGVAYASRRQGHAPEWAPLPVQYADYTLWQRAQLGELDDPDSRINEQLAYWQNTLAGMPERLDLPTDRPYPPVADYRGARIALEWPAELQQQIARLAREHNATSFMVMQAALAVLLAKLSASTDVAVGFPIAGRRDPALDELVGFFVNTLVLRVDVAGDPSVAELLTQVRSRSLAAYEHQDVPFEVLVERLNPTRSLAHHPLVQVMLAWQNFGGQPQELPFADLQLTPLPADTQVARMDLTFALGEQWTETGEPAGINGAVEFRTDVFDPASIETLIERFKRVLVALTADENRRLSSVDVLDSGEHARLNTWSNRAALSHPTAAKQSIPALLAAQAAQTPDAVAVTCGERSLTYRELDEAANRLAHLLTAHGAGRGASVALLFPRSAEAIVAILAVLKTGAAYLPIDPALPAARIEFMLGDAKPIAAVSTAELAHRLDGHDLHVIDIADPRIPTYPATALPAPAADDLAYFIYTSGTTGVPKGVAITHYNVTQLLDSLRADLPTAAVWSQWHSYAFDVSVCEIWGALLDGGRLVVVPDEVVRSPADFHALLVAEQVNVLSQTPSAFYALQSADTLAPEVAQQLQLDAVVFAGEALEPQRLRPWLDHHPEAPRLLNLYGTTETTVHASFREIVAGDVEQNTSPIGVPLSHLGFFVLDGWLRQVPAGVVGELYVAGTGLGCGYWRRAGLTATRFVACPFDGAPGKRMYRTGDLMRWDADGQLHYLGRADEQVKIRGYRIELGDVRAALAELDGVEQAVVIAREDRPGDKRLVGYVTGTADPAHIRAQLAERLPEYMVPAAVMTVDALPLTVNGKLDKRALPAPEYSETDRYRAPANAIEEVLAGIFAQVLGVPRVGVDDSFFDLGGDSLLAMRLIAAINTSLDGSLSVRAVFEAPTVAQLALQVGRDEGRLAPLTPVQRPSVVPLSFAQQRLWFIDQLQGPSPMYNMAVALRLRGTLNADALGHALADVVARHESLRTLFPAVEGIPRQLVLAADRVELGWQIIDATSWPPSRLEEAIQSAGRHPFDLSIEIPLRAMLFKVGDDDHVLVATAHHIAADGWSITPLVRDLALAYGSRCQGQHPAWAPLPVQYVDYTLWQRAQLGDLDDPDSRIAAQLNYWQDALSGMPERLQLPTDRPYPAVADHRGAQVPINWPAQLQQQMAHVAREHNATTFMVLQAALAVLLSKISASSDVAVGFPVAGRRDPALNELVGCFVNTLVLRVDLAGDPSVAELLDHVRARSLAAYEHQDVPFEVLVERLNPTRSLAYSPLIQVVLAWQNFAGQATGAAGMALGDAQVTPLPVDTHTARMDLAFFLGERWSETGEAAGISGAVEFRTDVFDAASIETLVERLQRVLTALTADPARRLSSVDLLDAAEQARLAEWGNRAVLSRPAGTSVSIPELFATQVSQAPDAAALTCEGVSWTYGELDEASNRLAHLLAGHGAGPGKCVALLFPRCAEAIVAILAVLKTGAAYLPIDPAHPSARMEFMLADATPVAAVTTAELADRLDSSELPVIDVNDAVVDTQPAAALPAPAPDDIAYLIYTSGTTGVPKGVAITHRNVVQLMGKLDAPLPPRQVWTQFHSFAFDFSVWEIWGALLHGGRLLVVPESVGTSPEDVHDLLVAEQVDVLNQTPSALAVLSPQGLESTALLVGGEACSAELVDRWAPERVMINAYGPTEATVWVAMSAPLTAGAGAPIGSPLSGAALFVLDEWLRPVPAGVVGELYVAGSGVGVGYWRRSGLTASRFVACPFGGTGARMYRTGDLVSWGADGQLQYVARVDEQVKIRGYRIELGDIEAALAELDGVEHAVVLAREDRPGDKRLVGYVTGTADPAEVRAALADRLPPYMIPAAVVALTALPLTPNGKLDKRALPAPEYRDVNRYRAPATPTERILAEIYAQVLGIERVGVDDSFFELGGDSLSAMRLIAAINRALDTHLAVRTVFQTPSVRGLSQQLARHDSAAEVVPVEVLKEGTGVPLCCIHEGTGISYPYRGLAYYLDCPIIGINQISHNGEAKPRSIRDMAKNYADRLQALYPAGPYRILGWSFGGVVAHELAIELRRRGHVVQRLIMLDPVHTANGSPAEETSEKHQIESHILERFLQMSGISIPEQLEPLTYEQAEDLVHQHREAVELVLPPRELFEHMVQSAHANQFYLSEHVPDVFDGDVVIFSAAQSENGSSHVHKWRPYVAGDITAYSVDCTHNDMMSSGCLSTYGEQLKVTLET</sequence>
<dbReference type="GO" id="GO:0031177">
    <property type="term" value="F:phosphopantetheine binding"/>
    <property type="evidence" value="ECO:0007669"/>
    <property type="project" value="InterPro"/>
</dbReference>
<dbReference type="FunFam" id="1.10.1200.10:FF:000005">
    <property type="entry name" value="Nonribosomal peptide synthetase 1"/>
    <property type="match status" value="2"/>
</dbReference>
<dbReference type="PROSITE" id="PS50075">
    <property type="entry name" value="CARRIER"/>
    <property type="match status" value="3"/>
</dbReference>
<dbReference type="Pfam" id="PF13193">
    <property type="entry name" value="AMP-binding_C"/>
    <property type="match status" value="3"/>
</dbReference>
<evidence type="ECO:0000313" key="7">
    <source>
        <dbReference type="Proteomes" id="UP000466894"/>
    </source>
</evidence>
<dbReference type="Proteomes" id="UP000466894">
    <property type="component" value="Chromosome"/>
</dbReference>
<dbReference type="InterPro" id="IPR001031">
    <property type="entry name" value="Thioesterase"/>
</dbReference>
<dbReference type="InterPro" id="IPR006162">
    <property type="entry name" value="Ppantetheine_attach_site"/>
</dbReference>
<dbReference type="CDD" id="cd17643">
    <property type="entry name" value="A_NRPS_Cytc1-like"/>
    <property type="match status" value="1"/>
</dbReference>
<name>A0A7I7PCC5_9MYCO</name>
<feature type="domain" description="Carrier" evidence="5">
    <location>
        <begin position="932"/>
        <end position="1007"/>
    </location>
</feature>
<dbReference type="GO" id="GO:0044550">
    <property type="term" value="P:secondary metabolite biosynthetic process"/>
    <property type="evidence" value="ECO:0007669"/>
    <property type="project" value="UniProtKB-ARBA"/>
</dbReference>
<keyword evidence="4" id="KW-0597">Phosphoprotein</keyword>
<dbReference type="Pfam" id="PF00668">
    <property type="entry name" value="Condensation"/>
    <property type="match status" value="3"/>
</dbReference>
<dbReference type="FunFam" id="3.40.50.12780:FF:000012">
    <property type="entry name" value="Non-ribosomal peptide synthetase"/>
    <property type="match status" value="3"/>
</dbReference>
<evidence type="ECO:0000256" key="2">
    <source>
        <dbReference type="ARBA" id="ARBA00006432"/>
    </source>
</evidence>
<dbReference type="Gene3D" id="3.40.50.980">
    <property type="match status" value="2"/>
</dbReference>
<dbReference type="FunFam" id="1.10.1200.10:FF:000016">
    <property type="entry name" value="Non-ribosomal peptide synthase"/>
    <property type="match status" value="1"/>
</dbReference>
<dbReference type="CDD" id="cd19543">
    <property type="entry name" value="DCL_NRPS"/>
    <property type="match status" value="1"/>
</dbReference>
<dbReference type="Pfam" id="PF00550">
    <property type="entry name" value="PP-binding"/>
    <property type="match status" value="3"/>
</dbReference>
<dbReference type="Gene3D" id="3.30.559.10">
    <property type="entry name" value="Chloramphenicol acetyltransferase-like domain"/>
    <property type="match status" value="3"/>
</dbReference>
<dbReference type="RefSeq" id="WP_408632414.1">
    <property type="nucleotide sequence ID" value="NZ_AP022583.1"/>
</dbReference>
<dbReference type="InterPro" id="IPR020806">
    <property type="entry name" value="PKS_PP-bd"/>
</dbReference>
<dbReference type="Gene3D" id="3.40.50.1820">
    <property type="entry name" value="alpha/beta hydrolase"/>
    <property type="match status" value="1"/>
</dbReference>
<dbReference type="SMART" id="SM00823">
    <property type="entry name" value="PKS_PP"/>
    <property type="match status" value="3"/>
</dbReference>
<dbReference type="InterPro" id="IPR036736">
    <property type="entry name" value="ACP-like_sf"/>
</dbReference>
<evidence type="ECO:0000313" key="6">
    <source>
        <dbReference type="EMBL" id="BBY06254.1"/>
    </source>
</evidence>
<comment type="similarity">
    <text evidence="2">Belongs to the ATP-dependent AMP-binding enzyme family.</text>
</comment>
<accession>A0A7I7PCC5</accession>
<dbReference type="InterPro" id="IPR029058">
    <property type="entry name" value="AB_hydrolase_fold"/>
</dbReference>
<dbReference type="InterPro" id="IPR023213">
    <property type="entry name" value="CAT-like_dom_sf"/>
</dbReference>
<dbReference type="SUPFAM" id="SSF53474">
    <property type="entry name" value="alpha/beta-Hydrolases"/>
    <property type="match status" value="1"/>
</dbReference>
<evidence type="ECO:0000256" key="3">
    <source>
        <dbReference type="ARBA" id="ARBA00022450"/>
    </source>
</evidence>
<dbReference type="InterPro" id="IPR020845">
    <property type="entry name" value="AMP-binding_CS"/>
</dbReference>
<organism evidence="6 7">
    <name type="scientific">Mycobacterium noviomagense</name>
    <dbReference type="NCBI Taxonomy" id="459858"/>
    <lineage>
        <taxon>Bacteria</taxon>
        <taxon>Bacillati</taxon>
        <taxon>Actinomycetota</taxon>
        <taxon>Actinomycetes</taxon>
        <taxon>Mycobacteriales</taxon>
        <taxon>Mycobacteriaceae</taxon>
        <taxon>Mycobacterium</taxon>
    </lineage>
</organism>
<dbReference type="Gene3D" id="2.30.38.10">
    <property type="entry name" value="Luciferase, Domain 3"/>
    <property type="match status" value="1"/>
</dbReference>
<dbReference type="FunFam" id="3.30.300.30:FF:000010">
    <property type="entry name" value="Enterobactin synthetase component F"/>
    <property type="match status" value="3"/>
</dbReference>
<dbReference type="NCBIfam" id="NF003417">
    <property type="entry name" value="PRK04813.1"/>
    <property type="match status" value="3"/>
</dbReference>
<dbReference type="InterPro" id="IPR045851">
    <property type="entry name" value="AMP-bd_C_sf"/>
</dbReference>
<dbReference type="GO" id="GO:0003824">
    <property type="term" value="F:catalytic activity"/>
    <property type="evidence" value="ECO:0007669"/>
    <property type="project" value="InterPro"/>
</dbReference>
<feature type="domain" description="Carrier" evidence="5">
    <location>
        <begin position="1998"/>
        <end position="2073"/>
    </location>
</feature>
<dbReference type="CDD" id="cd19540">
    <property type="entry name" value="LCL_NRPS-like"/>
    <property type="match status" value="2"/>
</dbReference>
<dbReference type="PROSITE" id="PS00012">
    <property type="entry name" value="PHOSPHOPANTETHEINE"/>
    <property type="match status" value="3"/>
</dbReference>
<dbReference type="InterPro" id="IPR009081">
    <property type="entry name" value="PP-bd_ACP"/>
</dbReference>
<dbReference type="Gene3D" id="3.30.300.30">
    <property type="match status" value="3"/>
</dbReference>
<dbReference type="GO" id="GO:0072330">
    <property type="term" value="P:monocarboxylic acid biosynthetic process"/>
    <property type="evidence" value="ECO:0007669"/>
    <property type="project" value="UniProtKB-ARBA"/>
</dbReference>
<comment type="cofactor">
    <cofactor evidence="1">
        <name>pantetheine 4'-phosphate</name>
        <dbReference type="ChEBI" id="CHEBI:47942"/>
    </cofactor>
</comment>
<dbReference type="Gene3D" id="3.40.50.12780">
    <property type="entry name" value="N-terminal domain of ligase-like"/>
    <property type="match status" value="2"/>
</dbReference>
<proteinExistence type="inferred from homology"/>
<dbReference type="GO" id="GO:0008610">
    <property type="term" value="P:lipid biosynthetic process"/>
    <property type="evidence" value="ECO:0007669"/>
    <property type="project" value="UniProtKB-ARBA"/>
</dbReference>
<evidence type="ECO:0000256" key="1">
    <source>
        <dbReference type="ARBA" id="ARBA00001957"/>
    </source>
</evidence>
<dbReference type="Gene3D" id="3.30.559.30">
    <property type="entry name" value="Nonribosomal peptide synthetase, condensation domain"/>
    <property type="match status" value="3"/>
</dbReference>
<dbReference type="KEGG" id="mnv:MNVI_15720"/>
<reference evidence="6 7" key="1">
    <citation type="journal article" date="2019" name="Emerg. Microbes Infect.">
        <title>Comprehensive subspecies identification of 175 nontuberculous mycobacteria species based on 7547 genomic profiles.</title>
        <authorList>
            <person name="Matsumoto Y."/>
            <person name="Kinjo T."/>
            <person name="Motooka D."/>
            <person name="Nabeya D."/>
            <person name="Jung N."/>
            <person name="Uechi K."/>
            <person name="Horii T."/>
            <person name="Iida T."/>
            <person name="Fujita J."/>
            <person name="Nakamura S."/>
        </authorList>
    </citation>
    <scope>NUCLEOTIDE SEQUENCE [LARGE SCALE GENOMIC DNA]</scope>
    <source>
        <strain evidence="6 7">JCM 16367</strain>
    </source>
</reference>
<dbReference type="GO" id="GO:0005829">
    <property type="term" value="C:cytosol"/>
    <property type="evidence" value="ECO:0007669"/>
    <property type="project" value="TreeGrafter"/>
</dbReference>
<dbReference type="InterPro" id="IPR000873">
    <property type="entry name" value="AMP-dep_synth/lig_dom"/>
</dbReference>
<dbReference type="SUPFAM" id="SSF47336">
    <property type="entry name" value="ACP-like"/>
    <property type="match status" value="3"/>
</dbReference>